<evidence type="ECO:0000256" key="1">
    <source>
        <dbReference type="ARBA" id="ARBA00022490"/>
    </source>
</evidence>
<organism evidence="3">
    <name type="scientific">hydrocarbon metagenome</name>
    <dbReference type="NCBI Taxonomy" id="938273"/>
    <lineage>
        <taxon>unclassified sequences</taxon>
        <taxon>metagenomes</taxon>
        <taxon>ecological metagenomes</taxon>
    </lineage>
</organism>
<sequence length="158" mass="18235">MAKENTAQKLIASNKTARMNYEIGDIYEAGLVLKGTEVKALRAGKANLKDSYAVVKDDEVFIKEMHISPYDHGNRSNHDPLRPRKLLLHKREIKKLYGKSREKGLALVPLKLYFKNGKVKIEIGIGKGKKLYDRRQDIKEREERRSISRDFKSKLIKV</sequence>
<dbReference type="CDD" id="cd09294">
    <property type="entry name" value="SmpB"/>
    <property type="match status" value="1"/>
</dbReference>
<dbReference type="HAMAP" id="MF_00023">
    <property type="entry name" value="SmpB"/>
    <property type="match status" value="1"/>
</dbReference>
<dbReference type="PANTHER" id="PTHR30308">
    <property type="entry name" value="TMRNA-BINDING COMPONENT OF TRANS-TRANSLATION TAGGING COMPLEX"/>
    <property type="match status" value="1"/>
</dbReference>
<gene>
    <name evidence="3" type="ORF">ASZ90_007786</name>
</gene>
<proteinExistence type="inferred from homology"/>
<dbReference type="SUPFAM" id="SSF74982">
    <property type="entry name" value="Small protein B (SmpB)"/>
    <property type="match status" value="1"/>
</dbReference>
<keyword evidence="2" id="KW-0694">RNA-binding</keyword>
<reference evidence="3" key="1">
    <citation type="journal article" date="2015" name="Proc. Natl. Acad. Sci. U.S.A.">
        <title>Networks of energetic and metabolic interactions define dynamics in microbial communities.</title>
        <authorList>
            <person name="Embree M."/>
            <person name="Liu J.K."/>
            <person name="Al-Bassam M.M."/>
            <person name="Zengler K."/>
        </authorList>
    </citation>
    <scope>NUCLEOTIDE SEQUENCE</scope>
</reference>
<name>A0A0W8FNX4_9ZZZZ</name>
<dbReference type="InterPro" id="IPR020081">
    <property type="entry name" value="SsrA-bd_prot_CS"/>
</dbReference>
<protein>
    <submittedName>
        <fullName evidence="3">Tmrna-binding protein smpb</fullName>
    </submittedName>
</protein>
<dbReference type="GO" id="GO:0003723">
    <property type="term" value="F:RNA binding"/>
    <property type="evidence" value="ECO:0007669"/>
    <property type="project" value="UniProtKB-KW"/>
</dbReference>
<evidence type="ECO:0000313" key="3">
    <source>
        <dbReference type="EMBL" id="KUG22434.1"/>
    </source>
</evidence>
<dbReference type="NCBIfam" id="NF003843">
    <property type="entry name" value="PRK05422.1"/>
    <property type="match status" value="1"/>
</dbReference>
<dbReference type="PANTHER" id="PTHR30308:SF2">
    <property type="entry name" value="SSRA-BINDING PROTEIN"/>
    <property type="match status" value="1"/>
</dbReference>
<dbReference type="GO" id="GO:0070930">
    <property type="term" value="P:trans-translation-dependent protein tagging"/>
    <property type="evidence" value="ECO:0007669"/>
    <property type="project" value="TreeGrafter"/>
</dbReference>
<dbReference type="AlphaFoldDB" id="A0A0W8FNX4"/>
<dbReference type="Pfam" id="PF01668">
    <property type="entry name" value="SmpB"/>
    <property type="match status" value="1"/>
</dbReference>
<dbReference type="PROSITE" id="PS01317">
    <property type="entry name" value="SSRP"/>
    <property type="match status" value="1"/>
</dbReference>
<dbReference type="Gene3D" id="2.40.280.10">
    <property type="match status" value="1"/>
</dbReference>
<dbReference type="InterPro" id="IPR000037">
    <property type="entry name" value="SsrA-bd_prot"/>
</dbReference>
<accession>A0A0W8FNX4</accession>
<evidence type="ECO:0000256" key="2">
    <source>
        <dbReference type="ARBA" id="ARBA00022884"/>
    </source>
</evidence>
<keyword evidence="1" id="KW-0963">Cytoplasm</keyword>
<dbReference type="EMBL" id="LNQE01000968">
    <property type="protein sequence ID" value="KUG22434.1"/>
    <property type="molecule type" value="Genomic_DNA"/>
</dbReference>
<comment type="caution">
    <text evidence="3">The sequence shown here is derived from an EMBL/GenBank/DDBJ whole genome shotgun (WGS) entry which is preliminary data.</text>
</comment>
<dbReference type="NCBIfam" id="TIGR00086">
    <property type="entry name" value="smpB"/>
    <property type="match status" value="1"/>
</dbReference>
<dbReference type="InterPro" id="IPR023620">
    <property type="entry name" value="SmpB"/>
</dbReference>
<dbReference type="GO" id="GO:0005829">
    <property type="term" value="C:cytosol"/>
    <property type="evidence" value="ECO:0007669"/>
    <property type="project" value="TreeGrafter"/>
</dbReference>